<proteinExistence type="predicted"/>
<evidence type="ECO:0000313" key="2">
    <source>
        <dbReference type="Proteomes" id="UP000007463"/>
    </source>
</evidence>
<evidence type="ECO:0000313" key="1">
    <source>
        <dbReference type="EMBL" id="AEA42971.1"/>
    </source>
</evidence>
<sequence>MGNNRPVKTTCFLKYLASKKCIEKRTKGSHTQFKCGSCWQSITVRKADKEIPALHIKTNCQTLGVTIEDFYKWAADNC</sequence>
<dbReference type="SUPFAM" id="SSF54786">
    <property type="entry name" value="YcfA/nrd intein domain"/>
    <property type="match status" value="1"/>
</dbReference>
<dbReference type="AlphaFoldDB" id="F2I924"/>
<dbReference type="OrthoDB" id="1495213at2"/>
<dbReference type="Gene3D" id="3.30.920.30">
    <property type="entry name" value="Hypothetical protein"/>
    <property type="match status" value="1"/>
</dbReference>
<dbReference type="HOGENOM" id="CLU_2616837_0_0_10"/>
<organism evidence="1 2">
    <name type="scientific">Fluviicola taffensis (strain DSM 16823 / NCIMB 13979 / RW262)</name>
    <dbReference type="NCBI Taxonomy" id="755732"/>
    <lineage>
        <taxon>Bacteria</taxon>
        <taxon>Pseudomonadati</taxon>
        <taxon>Bacteroidota</taxon>
        <taxon>Flavobacteriia</taxon>
        <taxon>Flavobacteriales</taxon>
        <taxon>Crocinitomicaceae</taxon>
        <taxon>Fluviicola</taxon>
    </lineage>
</organism>
<dbReference type="EMBL" id="CP002542">
    <property type="protein sequence ID" value="AEA42971.1"/>
    <property type="molecule type" value="Genomic_DNA"/>
</dbReference>
<reference evidence="1 2" key="1">
    <citation type="journal article" date="2011" name="Stand. Genomic Sci.">
        <title>Complete genome sequence of the gliding freshwater bacterium Fluviicola taffensis type strain (RW262).</title>
        <authorList>
            <person name="Woyke T."/>
            <person name="Chertkov O."/>
            <person name="Lapidus A."/>
            <person name="Nolan M."/>
            <person name="Lucas S."/>
            <person name="Del Rio T.G."/>
            <person name="Tice H."/>
            <person name="Cheng J.F."/>
            <person name="Tapia R."/>
            <person name="Han C."/>
            <person name="Goodwin L."/>
            <person name="Pitluck S."/>
            <person name="Liolios K."/>
            <person name="Pagani I."/>
            <person name="Ivanova N."/>
            <person name="Huntemann M."/>
            <person name="Mavromatis K."/>
            <person name="Mikhailova N."/>
            <person name="Pati A."/>
            <person name="Chen A."/>
            <person name="Palaniappan K."/>
            <person name="Land M."/>
            <person name="Hauser L."/>
            <person name="Brambilla E.M."/>
            <person name="Rohde M."/>
            <person name="Mwirichia R."/>
            <person name="Sikorski J."/>
            <person name="Tindall B.J."/>
            <person name="Goker M."/>
            <person name="Bristow J."/>
            <person name="Eisen J.A."/>
            <person name="Markowitz V."/>
            <person name="Hugenholtz P."/>
            <person name="Klenk H.P."/>
            <person name="Kyrpides N.C."/>
        </authorList>
    </citation>
    <scope>NUCLEOTIDE SEQUENCE [LARGE SCALE GENOMIC DNA]</scope>
    <source>
        <strain evidence="2">DSM 16823 / RW262 / RW262</strain>
    </source>
</reference>
<dbReference type="KEGG" id="fte:Fluta_0970"/>
<keyword evidence="2" id="KW-1185">Reference proteome</keyword>
<accession>F2I924</accession>
<name>F2I924_FLUTR</name>
<reference evidence="2" key="2">
    <citation type="submission" date="2011-02" db="EMBL/GenBank/DDBJ databases">
        <title>The complete genome of Fluviicola taffensis DSM 16823.</title>
        <authorList>
            <consortium name="US DOE Joint Genome Institute (JGI-PGF)"/>
            <person name="Lucas S."/>
            <person name="Copeland A."/>
            <person name="Lapidus A."/>
            <person name="Bruce D."/>
            <person name="Goodwin L."/>
            <person name="Pitluck S."/>
            <person name="Kyrpides N."/>
            <person name="Mavromatis K."/>
            <person name="Ivanova N."/>
            <person name="Mikhailova N."/>
            <person name="Pagani I."/>
            <person name="Chertkov O."/>
            <person name="Detter J.C."/>
            <person name="Han C."/>
            <person name="Tapia R."/>
            <person name="Land M."/>
            <person name="Hauser L."/>
            <person name="Markowitz V."/>
            <person name="Cheng J.-F."/>
            <person name="Hugenholtz P."/>
            <person name="Woyke T."/>
            <person name="Wu D."/>
            <person name="Tindall B."/>
            <person name="Pomrenke H.G."/>
            <person name="Brambilla E."/>
            <person name="Klenk H.-P."/>
            <person name="Eisen J.A."/>
        </authorList>
    </citation>
    <scope>NUCLEOTIDE SEQUENCE [LARGE SCALE GENOMIC DNA]</scope>
    <source>
        <strain evidence="2">DSM 16823 / RW262 / RW262</strain>
    </source>
</reference>
<gene>
    <name evidence="1" type="ordered locus">Fluta_0970</name>
</gene>
<dbReference type="Proteomes" id="UP000007463">
    <property type="component" value="Chromosome"/>
</dbReference>
<dbReference type="eggNOG" id="ENOG5033DAS">
    <property type="taxonomic scope" value="Bacteria"/>
</dbReference>
<protein>
    <recommendedName>
        <fullName evidence="3">YcfA family protein</fullName>
    </recommendedName>
</protein>
<dbReference type="InterPro" id="IPR038570">
    <property type="entry name" value="HicA_sf"/>
</dbReference>
<dbReference type="RefSeq" id="WP_013685743.1">
    <property type="nucleotide sequence ID" value="NC_015321.1"/>
</dbReference>
<evidence type="ECO:0008006" key="3">
    <source>
        <dbReference type="Google" id="ProtNLM"/>
    </source>
</evidence>